<dbReference type="SUPFAM" id="SSF81271">
    <property type="entry name" value="TGS-like"/>
    <property type="match status" value="1"/>
</dbReference>
<comment type="function">
    <text evidence="9">Hydrolyzes ATP, and can also hydrolyze GTP with lower efficiency. Has lower affinity for GTP.</text>
</comment>
<dbReference type="FunFam" id="3.10.20.30:FF:000029">
    <property type="entry name" value="Obg-like ATPase 1"/>
    <property type="match status" value="1"/>
</dbReference>
<dbReference type="GeneID" id="112598795"/>
<dbReference type="InterPro" id="IPR006073">
    <property type="entry name" value="GTP-bd"/>
</dbReference>
<dbReference type="CDD" id="cd01900">
    <property type="entry name" value="YchF"/>
    <property type="match status" value="1"/>
</dbReference>
<organism evidence="12">
    <name type="scientific">Melanaphis sacchari</name>
    <dbReference type="NCBI Taxonomy" id="742174"/>
    <lineage>
        <taxon>Eukaryota</taxon>
        <taxon>Metazoa</taxon>
        <taxon>Ecdysozoa</taxon>
        <taxon>Arthropoda</taxon>
        <taxon>Hexapoda</taxon>
        <taxon>Insecta</taxon>
        <taxon>Pterygota</taxon>
        <taxon>Neoptera</taxon>
        <taxon>Paraneoptera</taxon>
        <taxon>Hemiptera</taxon>
        <taxon>Sternorrhyncha</taxon>
        <taxon>Aphidomorpha</taxon>
        <taxon>Aphidoidea</taxon>
        <taxon>Aphididae</taxon>
        <taxon>Aphidini</taxon>
        <taxon>Melanaphis</taxon>
    </lineage>
</organism>
<dbReference type="Pfam" id="PF01926">
    <property type="entry name" value="MMR_HSR1"/>
    <property type="match status" value="1"/>
</dbReference>
<dbReference type="FunFam" id="1.10.150.300:FF:000003">
    <property type="entry name" value="Obg-like ATPase 1"/>
    <property type="match status" value="1"/>
</dbReference>
<evidence type="ECO:0000256" key="1">
    <source>
        <dbReference type="ARBA" id="ARBA00001946"/>
    </source>
</evidence>
<dbReference type="OrthoDB" id="424823at2759"/>
<feature type="binding site" evidence="9">
    <location>
        <begin position="31"/>
        <end position="36"/>
    </location>
    <ligand>
        <name>ATP</name>
        <dbReference type="ChEBI" id="CHEBI:30616"/>
    </ligand>
</feature>
<proteinExistence type="inferred from homology"/>
<feature type="binding site" evidence="9">
    <location>
        <position position="229"/>
    </location>
    <ligand>
        <name>ATP</name>
        <dbReference type="ChEBI" id="CHEBI:30616"/>
    </ligand>
</feature>
<evidence type="ECO:0000256" key="7">
    <source>
        <dbReference type="ARBA" id="ARBA00022840"/>
    </source>
</evidence>
<dbReference type="NCBIfam" id="TIGR00092">
    <property type="entry name" value="redox-regulated ATPase YchF"/>
    <property type="match status" value="1"/>
</dbReference>
<keyword evidence="5 9" id="KW-0547">Nucleotide-binding</keyword>
<dbReference type="InterPro" id="IPR012675">
    <property type="entry name" value="Beta-grasp_dom_sf"/>
</dbReference>
<evidence type="ECO:0000256" key="5">
    <source>
        <dbReference type="ARBA" id="ARBA00022741"/>
    </source>
</evidence>
<comment type="subcellular location">
    <subcellularLocation>
        <location evidence="2 9">Cytoplasm</location>
    </subcellularLocation>
</comment>
<evidence type="ECO:0000256" key="4">
    <source>
        <dbReference type="ARBA" id="ARBA00022723"/>
    </source>
</evidence>
<protein>
    <recommendedName>
        <fullName evidence="9">Obg-like ATPase 1</fullName>
    </recommendedName>
</protein>
<dbReference type="EMBL" id="GFXV01005405">
    <property type="protein sequence ID" value="MBW17210.1"/>
    <property type="molecule type" value="Transcribed_RNA"/>
</dbReference>
<dbReference type="InterPro" id="IPR004396">
    <property type="entry name" value="ATPase_YchF/OLA1"/>
</dbReference>
<dbReference type="SUPFAM" id="SSF52540">
    <property type="entry name" value="P-loop containing nucleoside triphosphate hydrolases"/>
    <property type="match status" value="1"/>
</dbReference>
<comment type="subunit">
    <text evidence="9">Monomer.</text>
</comment>
<evidence type="ECO:0000256" key="3">
    <source>
        <dbReference type="ARBA" id="ARBA00022490"/>
    </source>
</evidence>
<dbReference type="GO" id="GO:0016887">
    <property type="term" value="F:ATP hydrolysis activity"/>
    <property type="evidence" value="ECO:0007669"/>
    <property type="project" value="UniProtKB-UniRule"/>
</dbReference>
<dbReference type="InterPro" id="IPR004095">
    <property type="entry name" value="TGS"/>
</dbReference>
<dbReference type="HAMAP" id="MF_00944">
    <property type="entry name" value="YchF_OLA1_ATPase"/>
    <property type="match status" value="1"/>
</dbReference>
<feature type="domain" description="TGS" evidence="11">
    <location>
        <begin position="302"/>
        <end position="385"/>
    </location>
</feature>
<evidence type="ECO:0000259" key="11">
    <source>
        <dbReference type="PROSITE" id="PS51880"/>
    </source>
</evidence>
<evidence type="ECO:0000256" key="9">
    <source>
        <dbReference type="HAMAP-Rule" id="MF_03167"/>
    </source>
</evidence>
<keyword evidence="8" id="KW-0460">Magnesium</keyword>
<comment type="cofactor">
    <cofactor evidence="1">
        <name>Mg(2+)</name>
        <dbReference type="ChEBI" id="CHEBI:18420"/>
    </cofactor>
</comment>
<keyword evidence="6 9" id="KW-0378">Hydrolase</keyword>
<evidence type="ECO:0000256" key="6">
    <source>
        <dbReference type="ARBA" id="ARBA00022801"/>
    </source>
</evidence>
<evidence type="ECO:0000313" key="12">
    <source>
        <dbReference type="EMBL" id="MBW17210.1"/>
    </source>
</evidence>
<dbReference type="InterPro" id="IPR013029">
    <property type="entry name" value="YchF_C"/>
</dbReference>
<comment type="similarity">
    <text evidence="9">Belongs to the TRAFAC class OBG-HflX-like GTPase superfamily. OBG GTPase family. YchF/OLA1 subfamily.</text>
</comment>
<dbReference type="GO" id="GO:0046872">
    <property type="term" value="F:metal ion binding"/>
    <property type="evidence" value="ECO:0007669"/>
    <property type="project" value="UniProtKB-KW"/>
</dbReference>
<dbReference type="InterPro" id="IPR012676">
    <property type="entry name" value="TGS-like"/>
</dbReference>
<dbReference type="GO" id="GO:0005737">
    <property type="term" value="C:cytoplasm"/>
    <property type="evidence" value="ECO:0007669"/>
    <property type="project" value="UniProtKB-SubCell"/>
</dbReference>
<dbReference type="GO" id="GO:0043023">
    <property type="term" value="F:ribosomal large subunit binding"/>
    <property type="evidence" value="ECO:0007669"/>
    <property type="project" value="UniProtKB-UniRule"/>
</dbReference>
<keyword evidence="7 9" id="KW-0067">ATP-binding</keyword>
<dbReference type="PRINTS" id="PR00326">
    <property type="entry name" value="GTP1OBG"/>
</dbReference>
<evidence type="ECO:0000256" key="8">
    <source>
        <dbReference type="ARBA" id="ARBA00022842"/>
    </source>
</evidence>
<dbReference type="PROSITE" id="PS51710">
    <property type="entry name" value="G_OBG"/>
    <property type="match status" value="1"/>
</dbReference>
<dbReference type="InterPro" id="IPR031167">
    <property type="entry name" value="G_OBG"/>
</dbReference>
<reference evidence="12" key="1">
    <citation type="submission" date="2017-10" db="EMBL/GenBank/DDBJ databases">
        <title>Transcriptome Assembly of Sugarcane Aphid Adults.</title>
        <authorList>
            <person name="Scully E.D."/>
            <person name="Palmer N.A."/>
            <person name="Geib S.M."/>
            <person name="Sarath G."/>
            <person name="Sattler S.E."/>
        </authorList>
    </citation>
    <scope>NUCLEOTIDE SEQUENCE</scope>
    <source>
        <tissue evidence="12">Whole body</tissue>
    </source>
</reference>
<dbReference type="GO" id="GO:0005524">
    <property type="term" value="F:ATP binding"/>
    <property type="evidence" value="ECO:0007669"/>
    <property type="project" value="UniProtKB-UniRule"/>
</dbReference>
<keyword evidence="4" id="KW-0479">Metal-binding</keyword>
<name>A0A2H8TTD9_9HEMI</name>
<dbReference type="PROSITE" id="PS51880">
    <property type="entry name" value="TGS"/>
    <property type="match status" value="1"/>
</dbReference>
<dbReference type="CDD" id="cd04867">
    <property type="entry name" value="TGS_YchF_OLA1"/>
    <property type="match status" value="1"/>
</dbReference>
<dbReference type="Gene3D" id="3.40.50.300">
    <property type="entry name" value="P-loop containing nucleotide triphosphate hydrolases"/>
    <property type="match status" value="1"/>
</dbReference>
<accession>A0A2H8TTD9</accession>
<sequence length="397" mass="45045">MPPKKVEEPEKKPLIGRVGTNLKVGIVGIPNVGKSTFFNVLTKSEAAAENFPFCTIDPNESRVPVPDKRFDYLVEYFKPPSKVPAFLNIVDIAGLVKGAAEGQGLGNAFLSHIKACDALFHLCRAFEAEDVIHVEGEVNPIKDMEVINEELRLKDEEYFNANLEKLEKLAIRGGDKKLKPEYDTFLKIKTILVDEKKHIRFGDWSALDIDFLNKHMFITTKPVIYLVNLSEKDYIRKKNKWLIKIKEWVDKNDPGAIIIPFSGVFENKIIEMEEPERKKYLEEVQATSALDKIIVQGYKALQLQYFFTAGHDEVKAWTIQKGFKAPQAAGRIHTDFEKGFIMAEVMKFEDFKNEGSEAACKAAGKYRQQGRNYVVEDGDIIFFKFNAGAGLKDAKKK</sequence>
<dbReference type="Pfam" id="PF06071">
    <property type="entry name" value="YchF-GTPase_C"/>
    <property type="match status" value="1"/>
</dbReference>
<dbReference type="InterPro" id="IPR027417">
    <property type="entry name" value="P-loop_NTPase"/>
</dbReference>
<evidence type="ECO:0000256" key="2">
    <source>
        <dbReference type="ARBA" id="ARBA00004496"/>
    </source>
</evidence>
<dbReference type="PIRSF" id="PIRSF006641">
    <property type="entry name" value="CHP00092"/>
    <property type="match status" value="1"/>
</dbReference>
<dbReference type="RefSeq" id="XP_025201198.1">
    <property type="nucleotide sequence ID" value="XM_025345413.1"/>
</dbReference>
<dbReference type="Gene3D" id="3.10.20.30">
    <property type="match status" value="1"/>
</dbReference>
<keyword evidence="3 9" id="KW-0963">Cytoplasm</keyword>
<dbReference type="GO" id="GO:0005525">
    <property type="term" value="F:GTP binding"/>
    <property type="evidence" value="ECO:0007669"/>
    <property type="project" value="InterPro"/>
</dbReference>
<dbReference type="InterPro" id="IPR041706">
    <property type="entry name" value="YchF_N"/>
</dbReference>
<dbReference type="AlphaFoldDB" id="A0A2H8TTD9"/>
<dbReference type="Gene3D" id="1.10.150.300">
    <property type="entry name" value="TGS-like domain"/>
    <property type="match status" value="1"/>
</dbReference>
<feature type="domain" description="OBG-type G" evidence="10">
    <location>
        <begin position="22"/>
        <end position="281"/>
    </location>
</feature>
<dbReference type="PANTHER" id="PTHR23305:SF11">
    <property type="entry name" value="OBG-LIKE ATPASE 1"/>
    <property type="match status" value="1"/>
</dbReference>
<evidence type="ECO:0000259" key="10">
    <source>
        <dbReference type="PROSITE" id="PS51710"/>
    </source>
</evidence>
<dbReference type="PANTHER" id="PTHR23305">
    <property type="entry name" value="OBG GTPASE FAMILY"/>
    <property type="match status" value="1"/>
</dbReference>
<dbReference type="InterPro" id="IPR023192">
    <property type="entry name" value="TGS-like_dom_sf"/>
</dbReference>